<feature type="binding site" evidence="8">
    <location>
        <position position="228"/>
    </location>
    <ligand>
        <name>Zn(2+)</name>
        <dbReference type="ChEBI" id="CHEBI:29105"/>
        <label>1</label>
    </ligand>
</feature>
<dbReference type="Gene3D" id="3.40.630.10">
    <property type="entry name" value="Zn peptidases"/>
    <property type="match status" value="1"/>
</dbReference>
<keyword evidence="2 9" id="KW-0031">Aminopeptidase</keyword>
<keyword evidence="3" id="KW-0645">Protease</keyword>
<name>A0A267MKT7_9FIRM</name>
<dbReference type="CDD" id="cd05656">
    <property type="entry name" value="M42_Frv"/>
    <property type="match status" value="1"/>
</dbReference>
<evidence type="ECO:0000313" key="9">
    <source>
        <dbReference type="EMBL" id="PAB60201.1"/>
    </source>
</evidence>
<evidence type="ECO:0000256" key="3">
    <source>
        <dbReference type="ARBA" id="ARBA00022670"/>
    </source>
</evidence>
<evidence type="ECO:0000256" key="4">
    <source>
        <dbReference type="ARBA" id="ARBA00022723"/>
    </source>
</evidence>
<evidence type="ECO:0000256" key="5">
    <source>
        <dbReference type="ARBA" id="ARBA00022801"/>
    </source>
</evidence>
<comment type="similarity">
    <text evidence="1 6">Belongs to the peptidase M42 family.</text>
</comment>
<dbReference type="InterPro" id="IPR051464">
    <property type="entry name" value="Peptidase_M42_aminopept"/>
</dbReference>
<feature type="binding site" evidence="8">
    <location>
        <position position="206"/>
    </location>
    <ligand>
        <name>Zn(2+)</name>
        <dbReference type="ChEBI" id="CHEBI:29105"/>
        <label>2</label>
    </ligand>
</feature>
<dbReference type="GO" id="GO:0006508">
    <property type="term" value="P:proteolysis"/>
    <property type="evidence" value="ECO:0007669"/>
    <property type="project" value="UniProtKB-KW"/>
</dbReference>
<feature type="binding site" evidence="8">
    <location>
        <position position="173"/>
    </location>
    <ligand>
        <name>Zn(2+)</name>
        <dbReference type="ChEBI" id="CHEBI:29105"/>
        <label>1</label>
    </ligand>
</feature>
<dbReference type="PANTHER" id="PTHR32481">
    <property type="entry name" value="AMINOPEPTIDASE"/>
    <property type="match status" value="1"/>
</dbReference>
<dbReference type="GO" id="GO:0046872">
    <property type="term" value="F:metal ion binding"/>
    <property type="evidence" value="ECO:0007669"/>
    <property type="project" value="UniProtKB-UniRule"/>
</dbReference>
<evidence type="ECO:0000256" key="7">
    <source>
        <dbReference type="PIRSR" id="PIRSR001123-1"/>
    </source>
</evidence>
<dbReference type="SUPFAM" id="SSF101821">
    <property type="entry name" value="Aminopeptidase/glucanase lid domain"/>
    <property type="match status" value="1"/>
</dbReference>
<evidence type="ECO:0000256" key="6">
    <source>
        <dbReference type="PIRNR" id="PIRNR001123"/>
    </source>
</evidence>
<keyword evidence="4 8" id="KW-0479">Metal-binding</keyword>
<dbReference type="InterPro" id="IPR008007">
    <property type="entry name" value="Peptidase_M42"/>
</dbReference>
<dbReference type="InterPro" id="IPR023367">
    <property type="entry name" value="Peptidase_M42_dom2"/>
</dbReference>
<evidence type="ECO:0000256" key="8">
    <source>
        <dbReference type="PIRSR" id="PIRSR001123-2"/>
    </source>
</evidence>
<comment type="cofactor">
    <cofactor evidence="8">
        <name>a divalent metal cation</name>
        <dbReference type="ChEBI" id="CHEBI:60240"/>
    </cofactor>
    <text evidence="8">Binds 2 divalent metal cations per subunit.</text>
</comment>
<dbReference type="RefSeq" id="WP_095131488.1">
    <property type="nucleotide sequence ID" value="NZ_NIBG01000003.1"/>
</dbReference>
<reference evidence="9 10" key="1">
    <citation type="submission" date="2017-06" db="EMBL/GenBank/DDBJ databases">
        <title>Draft genome sequence of anaerobic fermentative bacterium Anaeromicrobium sediminis DY2726D isolated from West Pacific Ocean sediments.</title>
        <authorList>
            <person name="Zeng X."/>
        </authorList>
    </citation>
    <scope>NUCLEOTIDE SEQUENCE [LARGE SCALE GENOMIC DNA]</scope>
    <source>
        <strain evidence="9 10">DY2726D</strain>
    </source>
</reference>
<feature type="binding site" evidence="8">
    <location>
        <position position="63"/>
    </location>
    <ligand>
        <name>Zn(2+)</name>
        <dbReference type="ChEBI" id="CHEBI:29105"/>
        <label>1</label>
    </ligand>
</feature>
<dbReference type="OrthoDB" id="9772053at2"/>
<evidence type="ECO:0000256" key="2">
    <source>
        <dbReference type="ARBA" id="ARBA00022438"/>
    </source>
</evidence>
<dbReference type="SUPFAM" id="SSF53187">
    <property type="entry name" value="Zn-dependent exopeptidases"/>
    <property type="match status" value="1"/>
</dbReference>
<organism evidence="9 10">
    <name type="scientific">Anaeromicrobium sediminis</name>
    <dbReference type="NCBI Taxonomy" id="1478221"/>
    <lineage>
        <taxon>Bacteria</taxon>
        <taxon>Bacillati</taxon>
        <taxon>Bacillota</taxon>
        <taxon>Clostridia</taxon>
        <taxon>Peptostreptococcales</taxon>
        <taxon>Thermotaleaceae</taxon>
        <taxon>Anaeromicrobium</taxon>
    </lineage>
</organism>
<dbReference type="EMBL" id="NIBG01000003">
    <property type="protein sequence ID" value="PAB60201.1"/>
    <property type="molecule type" value="Genomic_DNA"/>
</dbReference>
<evidence type="ECO:0000313" key="10">
    <source>
        <dbReference type="Proteomes" id="UP000216024"/>
    </source>
</evidence>
<proteinExistence type="inferred from homology"/>
<keyword evidence="5" id="KW-0378">Hydrolase</keyword>
<feature type="binding site" evidence="8">
    <location>
        <position position="312"/>
    </location>
    <ligand>
        <name>Zn(2+)</name>
        <dbReference type="ChEBI" id="CHEBI:29105"/>
        <label>2</label>
    </ligand>
</feature>
<keyword evidence="10" id="KW-1185">Reference proteome</keyword>
<dbReference type="Proteomes" id="UP000216024">
    <property type="component" value="Unassembled WGS sequence"/>
</dbReference>
<sequence>MELADKLKKLVETDGVSGFEENIFAQAKDLFFDLCDDIQSDPLGNMIAHISRGGHKKVMLAAHMDEIGLMVKDIDDAGFVQFTNIGGYDYRTLPAQEVIVHGREKVFGIVATKPPHIQNEEDKKKAPKMEDMRIDIGLSKEEAKKVVSIGDPITVKRHMLKLQNDFYSSKAMDDRAGVLAMLHCFEILKKMNHSIDVYGVCTVQEEVGTRGAIVSAFNINPDIGIAVDVGFGSTPELPKDETLDLSKGVGIAFGANIHPKLHKKLIELAKEHNIPYQVDLVPGNSGTDTRSIQISRCGIATALLSIPLRYMHTSVETLSMEDIKNVGKLLAYFILSLDNIDLEELLCF</sequence>
<protein>
    <submittedName>
        <fullName evidence="9">Aminopeptidase</fullName>
    </submittedName>
</protein>
<dbReference type="GO" id="GO:0004177">
    <property type="term" value="F:aminopeptidase activity"/>
    <property type="evidence" value="ECO:0007669"/>
    <property type="project" value="UniProtKB-UniRule"/>
</dbReference>
<feature type="binding site" evidence="8">
    <location>
        <position position="173"/>
    </location>
    <ligand>
        <name>Zn(2+)</name>
        <dbReference type="ChEBI" id="CHEBI:29105"/>
        <label>2</label>
    </ligand>
</feature>
<feature type="active site" description="Proton acceptor" evidence="7">
    <location>
        <position position="205"/>
    </location>
</feature>
<comment type="caution">
    <text evidence="9">The sequence shown here is derived from an EMBL/GenBank/DDBJ whole genome shotgun (WGS) entry which is preliminary data.</text>
</comment>
<dbReference type="PIRSF" id="PIRSF001123">
    <property type="entry name" value="PepA_GA"/>
    <property type="match status" value="1"/>
</dbReference>
<dbReference type="Pfam" id="PF05343">
    <property type="entry name" value="Peptidase_M42"/>
    <property type="match status" value="1"/>
</dbReference>
<dbReference type="PANTHER" id="PTHR32481:SF7">
    <property type="entry name" value="AMINOPEPTIDASE YHFE-RELATED"/>
    <property type="match status" value="1"/>
</dbReference>
<evidence type="ECO:0000256" key="1">
    <source>
        <dbReference type="ARBA" id="ARBA00006272"/>
    </source>
</evidence>
<accession>A0A267MKT7</accession>
<dbReference type="Gene3D" id="2.40.30.40">
    <property type="entry name" value="Peptidase M42, domain 2"/>
    <property type="match status" value="1"/>
</dbReference>
<dbReference type="AlphaFoldDB" id="A0A267MKT7"/>
<gene>
    <name evidence="9" type="ORF">CCE28_04690</name>
</gene>